<dbReference type="Pfam" id="PF00534">
    <property type="entry name" value="Glycos_transf_1"/>
    <property type="match status" value="1"/>
</dbReference>
<protein>
    <submittedName>
        <fullName evidence="3">Glycosyltransferase involved in cell wall bisynthesis</fullName>
    </submittedName>
    <submittedName>
        <fullName evidence="4">Mannosylfructose-phosphate synthase</fullName>
        <ecNumber evidence="4">2.4.1.246</ecNumber>
    </submittedName>
</protein>
<evidence type="ECO:0000313" key="4">
    <source>
        <dbReference type="EMBL" id="SUX41705.1"/>
    </source>
</evidence>
<dbReference type="OrthoDB" id="9801609at2"/>
<evidence type="ECO:0000313" key="6">
    <source>
        <dbReference type="Proteomes" id="UP000255231"/>
    </source>
</evidence>
<keyword evidence="4" id="KW-0328">Glycosyltransferase</keyword>
<evidence type="ECO:0000313" key="3">
    <source>
        <dbReference type="EMBL" id="SIR14795.1"/>
    </source>
</evidence>
<accession>A0A381F590</accession>
<dbReference type="AlphaFoldDB" id="A0A381F590"/>
<dbReference type="CDD" id="cd03809">
    <property type="entry name" value="GT4_MtfB-like"/>
    <property type="match status" value="1"/>
</dbReference>
<dbReference type="GeneID" id="303675251"/>
<dbReference type="SUPFAM" id="SSF53756">
    <property type="entry name" value="UDP-Glycosyltransferase/glycogen phosphorylase"/>
    <property type="match status" value="1"/>
</dbReference>
<dbReference type="RefSeq" id="WP_076562099.1">
    <property type="nucleotide sequence ID" value="NZ_CP033929.1"/>
</dbReference>
<sequence length="364" mass="41657">MRIGFDAFPLQKNPSGIGKYVMNIIEEIIKNIPDSNYFAYSNREVILSDYCNPKVKKREFYNGLYGKMPGKVWLKAFAGKHIKNDNLDFFISTTGFFPILPSNVKRIVMLHDFNAKLVPKTMGKMHYLTHLIYFEKDVLSADFVISNSLGTADKLFHYFKKKTDEIINPPVSAIYHQKPQNKIDEVLNRYKIKRDYILFVGNLEPRKNLTFVLNNFIELLEQKKISNVELVIVGLKGWNDTKIQVLLNKYSDNVRALGYVSELDLPVLYSGAKVFVFPSLYEGFGIPVREALLSGTPVITSDIPELREAGSIALHSDMVVYVDPADAKNFKKHVIKYIDEKNVRKASINPEISIKKLCDFLQSI</sequence>
<name>A0A381F590_9FLAO</name>
<gene>
    <name evidence="4" type="primary">mfpsA_1</name>
    <name evidence="4" type="ORF">NCTC13560_00505</name>
    <name evidence="3" type="ORF">SAMN05421682_11364</name>
</gene>
<dbReference type="Proteomes" id="UP000255231">
    <property type="component" value="Unassembled WGS sequence"/>
</dbReference>
<dbReference type="EMBL" id="FTMF01000013">
    <property type="protein sequence ID" value="SIR14795.1"/>
    <property type="molecule type" value="Genomic_DNA"/>
</dbReference>
<keyword evidence="1 4" id="KW-0808">Transferase</keyword>
<dbReference type="InterPro" id="IPR001296">
    <property type="entry name" value="Glyco_trans_1"/>
</dbReference>
<evidence type="ECO:0000256" key="1">
    <source>
        <dbReference type="ARBA" id="ARBA00022679"/>
    </source>
</evidence>
<dbReference type="PANTHER" id="PTHR46401:SF2">
    <property type="entry name" value="GLYCOSYLTRANSFERASE WBBK-RELATED"/>
    <property type="match status" value="1"/>
</dbReference>
<proteinExistence type="predicted"/>
<reference evidence="3 5" key="1">
    <citation type="submission" date="2017-01" db="EMBL/GenBank/DDBJ databases">
        <authorList>
            <person name="Varghese N."/>
            <person name="Submissions S."/>
        </authorList>
    </citation>
    <scope>NUCLEOTIDE SEQUENCE [LARGE SCALE GENOMIC DNA]</scope>
    <source>
        <strain evidence="3 5">ATCC 27950</strain>
    </source>
</reference>
<evidence type="ECO:0000313" key="5">
    <source>
        <dbReference type="Proteomes" id="UP000185725"/>
    </source>
</evidence>
<dbReference type="Gene3D" id="3.40.50.2000">
    <property type="entry name" value="Glycogen Phosphorylase B"/>
    <property type="match status" value="2"/>
</dbReference>
<feature type="domain" description="Glycosyl transferase family 1" evidence="2">
    <location>
        <begin position="193"/>
        <end position="346"/>
    </location>
</feature>
<reference evidence="4 6" key="2">
    <citation type="submission" date="2018-06" db="EMBL/GenBank/DDBJ databases">
        <authorList>
            <consortium name="Pathogen Informatics"/>
            <person name="Doyle S."/>
        </authorList>
    </citation>
    <scope>NUCLEOTIDE SEQUENCE [LARGE SCALE GENOMIC DNA]</scope>
    <source>
        <strain evidence="4 6">NCTC13560</strain>
    </source>
</reference>
<dbReference type="PANTHER" id="PTHR46401">
    <property type="entry name" value="GLYCOSYLTRANSFERASE WBBK-RELATED"/>
    <property type="match status" value="1"/>
</dbReference>
<dbReference type="Proteomes" id="UP000185725">
    <property type="component" value="Unassembled WGS sequence"/>
</dbReference>
<dbReference type="EC" id="2.4.1.246" evidence="4"/>
<dbReference type="EMBL" id="UFVS01000001">
    <property type="protein sequence ID" value="SUX41705.1"/>
    <property type="molecule type" value="Genomic_DNA"/>
</dbReference>
<keyword evidence="5" id="KW-1185">Reference proteome</keyword>
<dbReference type="KEGG" id="cil:EG358_16230"/>
<evidence type="ECO:0000259" key="2">
    <source>
        <dbReference type="Pfam" id="PF00534"/>
    </source>
</evidence>
<dbReference type="GO" id="GO:0103011">
    <property type="term" value="F:mannosylfructose-phosphate synthase activity"/>
    <property type="evidence" value="ECO:0007669"/>
    <property type="project" value="UniProtKB-EC"/>
</dbReference>
<organism evidence="4 6">
    <name type="scientific">Chryseobacterium indoltheticum</name>
    <dbReference type="NCBI Taxonomy" id="254"/>
    <lineage>
        <taxon>Bacteria</taxon>
        <taxon>Pseudomonadati</taxon>
        <taxon>Bacteroidota</taxon>
        <taxon>Flavobacteriia</taxon>
        <taxon>Flavobacteriales</taxon>
        <taxon>Weeksellaceae</taxon>
        <taxon>Chryseobacterium group</taxon>
        <taxon>Chryseobacterium</taxon>
    </lineage>
</organism>